<dbReference type="AlphaFoldDB" id="A0A2H0UM10"/>
<evidence type="ECO:0000313" key="3">
    <source>
        <dbReference type="Proteomes" id="UP000229526"/>
    </source>
</evidence>
<organism evidence="2 3">
    <name type="scientific">Candidatus Harrisonbacteria bacterium CG10_big_fil_rev_8_21_14_0_10_49_15</name>
    <dbReference type="NCBI Taxonomy" id="1974587"/>
    <lineage>
        <taxon>Bacteria</taxon>
        <taxon>Candidatus Harrisoniibacteriota</taxon>
    </lineage>
</organism>
<keyword evidence="1" id="KW-0812">Transmembrane</keyword>
<accession>A0A2H0UM10</accession>
<dbReference type="PANTHER" id="PTHR20992:SF9">
    <property type="entry name" value="AT15442P-RELATED"/>
    <property type="match status" value="1"/>
</dbReference>
<reference evidence="3" key="1">
    <citation type="submission" date="2017-09" db="EMBL/GenBank/DDBJ databases">
        <title>Depth-based differentiation of microbial function through sediment-hosted aquifers and enrichment of novel symbionts in the deep terrestrial subsurface.</title>
        <authorList>
            <person name="Probst A.J."/>
            <person name="Ladd B."/>
            <person name="Jarett J.K."/>
            <person name="Geller-Mcgrath D.E."/>
            <person name="Sieber C.M.K."/>
            <person name="Emerson J.B."/>
            <person name="Anantharaman K."/>
            <person name="Thomas B.C."/>
            <person name="Malmstrom R."/>
            <person name="Stieglmeier M."/>
            <person name="Klingl A."/>
            <person name="Woyke T."/>
            <person name="Ryan C.M."/>
            <person name="Banfield J.F."/>
        </authorList>
    </citation>
    <scope>NUCLEOTIDE SEQUENCE [LARGE SCALE GENOMIC DNA]</scope>
</reference>
<dbReference type="NCBIfam" id="TIGR00341">
    <property type="entry name" value="TIGR00341 family protein"/>
    <property type="match status" value="1"/>
</dbReference>
<feature type="transmembrane region" description="Helical" evidence="1">
    <location>
        <begin position="36"/>
        <end position="54"/>
    </location>
</feature>
<gene>
    <name evidence="2" type="ORF">COU11_00340</name>
</gene>
<feature type="transmembrane region" description="Helical" evidence="1">
    <location>
        <begin position="94"/>
        <end position="114"/>
    </location>
</feature>
<evidence type="ECO:0000313" key="2">
    <source>
        <dbReference type="EMBL" id="PIR87452.1"/>
    </source>
</evidence>
<dbReference type="EMBL" id="PFBD01000002">
    <property type="protein sequence ID" value="PIR87452.1"/>
    <property type="molecule type" value="Genomic_DNA"/>
</dbReference>
<dbReference type="Proteomes" id="UP000229526">
    <property type="component" value="Unassembled WGS sequence"/>
</dbReference>
<evidence type="ECO:0000256" key="1">
    <source>
        <dbReference type="SAM" id="Phobius"/>
    </source>
</evidence>
<keyword evidence="1" id="KW-1133">Transmembrane helix</keyword>
<dbReference type="Pfam" id="PF04087">
    <property type="entry name" value="DUF389"/>
    <property type="match status" value="1"/>
</dbReference>
<feature type="transmembrane region" description="Helical" evidence="1">
    <location>
        <begin position="129"/>
        <end position="148"/>
    </location>
</feature>
<dbReference type="PANTHER" id="PTHR20992">
    <property type="entry name" value="AT15442P-RELATED"/>
    <property type="match status" value="1"/>
</dbReference>
<feature type="transmembrane region" description="Helical" evidence="1">
    <location>
        <begin position="60"/>
        <end position="82"/>
    </location>
</feature>
<dbReference type="InterPro" id="IPR005240">
    <property type="entry name" value="DUF389"/>
</dbReference>
<feature type="transmembrane region" description="Helical" evidence="1">
    <location>
        <begin position="188"/>
        <end position="212"/>
    </location>
</feature>
<sequence length="244" mass="26532">MLKRKKEADGNILKITSTERYRTVEELFEKSQANSAYYTLLALSAMIIAAGLLLNNVPVVIGGMLVAPVLTPLLLISLAVALGELAVVRRVGHLMAKSFAIVLIMAFFLALFFGHTQATFEIENTARTAMLYFIVALASGVAGTFAMTRKELSDVLPGVAVAISLVPPLALVGIWLSELNFAFAQFYFLIFLFNLFGILVGGLGVFSLLGFYRLKPQIEAEEERVVKKEKRAKAKKVAAGNSKA</sequence>
<keyword evidence="1" id="KW-0472">Membrane</keyword>
<comment type="caution">
    <text evidence="2">The sequence shown here is derived from an EMBL/GenBank/DDBJ whole genome shotgun (WGS) entry which is preliminary data.</text>
</comment>
<name>A0A2H0UM10_9BACT</name>
<protein>
    <submittedName>
        <fullName evidence="2">TIGR00341 family protein</fullName>
    </submittedName>
</protein>
<proteinExistence type="predicted"/>
<feature type="transmembrane region" description="Helical" evidence="1">
    <location>
        <begin position="155"/>
        <end position="176"/>
    </location>
</feature>